<dbReference type="InterPro" id="IPR000602">
    <property type="entry name" value="Glyco_hydro_38_N"/>
</dbReference>
<dbReference type="Gene3D" id="1.20.1270.50">
    <property type="entry name" value="Glycoside hydrolase family 38, central domain"/>
    <property type="match status" value="1"/>
</dbReference>
<keyword evidence="2" id="KW-0326">Glycosidase</keyword>
<name>A0A2S0NJ09_9MOLU</name>
<dbReference type="Pfam" id="PF01074">
    <property type="entry name" value="Glyco_hydro_38N"/>
    <property type="match status" value="1"/>
</dbReference>
<dbReference type="Gene3D" id="3.20.110.10">
    <property type="entry name" value="Glycoside hydrolase 38, N terminal domain"/>
    <property type="match status" value="1"/>
</dbReference>
<dbReference type="InterPro" id="IPR011330">
    <property type="entry name" value="Glyco_hydro/deAcase_b/a-brl"/>
</dbReference>
<feature type="domain" description="Glycosyl hydrolases family 38 C-terminal" evidence="4">
    <location>
        <begin position="802"/>
        <end position="865"/>
    </location>
</feature>
<dbReference type="AlphaFoldDB" id="A0A2S0NJ09"/>
<dbReference type="GO" id="GO:0006013">
    <property type="term" value="P:mannose metabolic process"/>
    <property type="evidence" value="ECO:0007669"/>
    <property type="project" value="InterPro"/>
</dbReference>
<dbReference type="PANTHER" id="PTHR46017">
    <property type="entry name" value="ALPHA-MANNOSIDASE 2C1"/>
    <property type="match status" value="1"/>
</dbReference>
<protein>
    <submittedName>
        <fullName evidence="5">Glycosyl hydrolase</fullName>
    </submittedName>
</protein>
<evidence type="ECO:0000259" key="3">
    <source>
        <dbReference type="Pfam" id="PF01074"/>
    </source>
</evidence>
<dbReference type="Gene3D" id="2.70.98.30">
    <property type="entry name" value="Golgi alpha-mannosidase II, domain 4"/>
    <property type="match status" value="1"/>
</dbReference>
<dbReference type="InterPro" id="IPR027291">
    <property type="entry name" value="Glyco_hydro_38_N_sf"/>
</dbReference>
<evidence type="ECO:0000259" key="4">
    <source>
        <dbReference type="Pfam" id="PF17677"/>
    </source>
</evidence>
<evidence type="ECO:0000313" key="6">
    <source>
        <dbReference type="Proteomes" id="UP000239250"/>
    </source>
</evidence>
<sequence length="872" mass="101816">MKKNKLYIVPHSHWDKEWYFTKQESDVFLKHNLEMLIKIFYNNPSFKNFTYDGQWSIVEDYLQYKDARFKKMQKLVQNKKLFIGPWYTQPDLFNSTSEAIVRNLLMGIKKSQAFGNYMNIAYVPDSFGHPSQMPQIYHNFGIDTMIYWRGVQKNQLNGNVLHHWEGDDGTQIKAINLLLGYWIMGSVFPYKTLNKKNVETEALAFLKNFKNYLDKIISFNPTSKNQILIPFGGDQAPIIEALPDFFAALNKIDDENEWIWSDYEEYAEIIKNVEIKNVLKNELKWSESSRIHKTIGSQRYDIKQLIKTTDNLLFNQLEPLLMFGEAYGIKFDSLIVENALRKMLMSNAHDSLGGCNSDVVNDDIYQRVLQANQELNSLKIKMMRSLSETQKNNSLLIFNPYPQNVMKHAYINLYTKSKFFDIFESKNKVEFIVLDQYKIDDEIKINVGTLGESKEGENGYYKTTILLNNIAFSGVELKILEVKEIDNNTFEKTIVGYENETWFIEEKNQKINILNKKFNKLFENPFNFFAQEDAGDSYDFSPKTSENKVISQLIKTKTTIKKNGNILIIEITQKYSVLNQKNQDINMKLYLFDNNQIDLKINLTNANKNIKWTLGLPVNFSNKYSYASQAYSEVQRPVNILENEIWLKNGWAEKPVPIETNENFVYLKDDKHKIGFITLGNNEYEVIGDDFSTLALTLFRSVDSLGKHDLLWRPGRASGVGDYTLKTPNATLQKELNFNITFFIEDIRTNIWNCAQIKNGDFVWYQKQNLHKYEHSFERFLLVKNGYKNPKIVPKLIIDNSNLVITCLKKTYDGKNFIIRIFNPTDQIQNFNLLTTYKILNETNLLETQFEDFVSEVKPKKIKTIILKDGGK</sequence>
<dbReference type="SUPFAM" id="SSF88713">
    <property type="entry name" value="Glycoside hydrolase/deacetylase"/>
    <property type="match status" value="1"/>
</dbReference>
<keyword evidence="1 5" id="KW-0378">Hydrolase</keyword>
<evidence type="ECO:0000313" key="5">
    <source>
        <dbReference type="EMBL" id="AVP48996.1"/>
    </source>
</evidence>
<dbReference type="InterPro" id="IPR041147">
    <property type="entry name" value="GH38_C"/>
</dbReference>
<evidence type="ECO:0000256" key="2">
    <source>
        <dbReference type="ARBA" id="ARBA00023295"/>
    </source>
</evidence>
<dbReference type="SUPFAM" id="SSF88688">
    <property type="entry name" value="Families 57/38 glycoside transferase middle domain"/>
    <property type="match status" value="1"/>
</dbReference>
<dbReference type="GO" id="GO:0009313">
    <property type="term" value="P:oligosaccharide catabolic process"/>
    <property type="evidence" value="ECO:0007669"/>
    <property type="project" value="TreeGrafter"/>
</dbReference>
<accession>A0A2S0NJ09</accession>
<dbReference type="GO" id="GO:0004559">
    <property type="term" value="F:alpha-mannosidase activity"/>
    <property type="evidence" value="ECO:0007669"/>
    <property type="project" value="InterPro"/>
</dbReference>
<dbReference type="Proteomes" id="UP000239250">
    <property type="component" value="Chromosome"/>
</dbReference>
<dbReference type="Gene3D" id="2.60.40.2220">
    <property type="match status" value="1"/>
</dbReference>
<dbReference type="EMBL" id="CP027019">
    <property type="protein sequence ID" value="AVP48996.1"/>
    <property type="molecule type" value="Genomic_DNA"/>
</dbReference>
<dbReference type="RefSeq" id="WP_303662342.1">
    <property type="nucleotide sequence ID" value="NZ_CP027019.1"/>
</dbReference>
<gene>
    <name evidence="5" type="ORF">C5T88_00105</name>
</gene>
<dbReference type="Pfam" id="PF17677">
    <property type="entry name" value="Glyco_hydro38C2"/>
    <property type="match status" value="1"/>
</dbReference>
<dbReference type="InterPro" id="IPR028995">
    <property type="entry name" value="Glyco_hydro_57/38_cen_sf"/>
</dbReference>
<organism evidence="5 6">
    <name type="scientific">Williamsoniiplasma luminosum</name>
    <dbReference type="NCBI Taxonomy" id="214888"/>
    <lineage>
        <taxon>Bacteria</taxon>
        <taxon>Bacillati</taxon>
        <taxon>Mycoplasmatota</taxon>
        <taxon>Mollicutes</taxon>
        <taxon>Entomoplasmatales</taxon>
        <taxon>Williamsoniiplasma</taxon>
    </lineage>
</organism>
<feature type="domain" description="Glycoside hydrolase family 38 N-terminal" evidence="3">
    <location>
        <begin position="6"/>
        <end position="272"/>
    </location>
</feature>
<proteinExistence type="predicted"/>
<dbReference type="InterPro" id="IPR037094">
    <property type="entry name" value="Glyco_hydro_38_cen_sf"/>
</dbReference>
<dbReference type="PANTHER" id="PTHR46017:SF2">
    <property type="entry name" value="MANNOSYLGLYCERATE HYDROLASE"/>
    <property type="match status" value="1"/>
</dbReference>
<evidence type="ECO:0000256" key="1">
    <source>
        <dbReference type="ARBA" id="ARBA00022801"/>
    </source>
</evidence>
<reference evidence="6" key="1">
    <citation type="submission" date="2018-02" db="EMBL/GenBank/DDBJ databases">
        <title>Firefly genomes illuminate parallel origins of bioluminescence in beetles.</title>
        <authorList>
            <person name="Fallon T.R."/>
            <person name="Lower S.E.S."/>
            <person name="Behringer M."/>
            <person name="Weng J.-K."/>
        </authorList>
    </citation>
    <scope>NUCLEOTIDE SEQUENCE [LARGE SCALE GENOMIC DNA]</scope>
</reference>